<reference evidence="2" key="1">
    <citation type="submission" date="2023-07" db="EMBL/GenBank/DDBJ databases">
        <title>30 novel species of actinomycetes from the DSMZ collection.</title>
        <authorList>
            <person name="Nouioui I."/>
        </authorList>
    </citation>
    <scope>NUCLEOTIDE SEQUENCE [LARGE SCALE GENOMIC DNA]</scope>
    <source>
        <strain evidence="2">DSM 42041</strain>
    </source>
</reference>
<dbReference type="Pfam" id="PF00702">
    <property type="entry name" value="Hydrolase"/>
    <property type="match status" value="1"/>
</dbReference>
<gene>
    <name evidence="1" type="ORF">RM572_05100</name>
</gene>
<dbReference type="EMBL" id="JAVREQ010000002">
    <property type="protein sequence ID" value="MDT0378153.1"/>
    <property type="molecule type" value="Genomic_DNA"/>
</dbReference>
<sequence>MNAAKGTSPRAVLFDVDGTLVDTNYLHAVTWWEAFRQAGHTVPMPDIHRSVGMGADRLIGHLLGDERDRDQDARISTAHKVLYAEYFPKLAALPGAAGLLRAVAGKGLRVVLASSAGGEELAAMRAAIDADDVIAAATGGDDVEATKPAADLVEQALRRAGVPADEAVFVGDTVWDMRACGKAGVTGVAVRSGGIAEEELIEAGAMAVYEGPADLLAALERSPLVGPGA</sequence>
<dbReference type="Gene3D" id="3.40.50.1000">
    <property type="entry name" value="HAD superfamily/HAD-like"/>
    <property type="match status" value="1"/>
</dbReference>
<dbReference type="InterPro" id="IPR050155">
    <property type="entry name" value="HAD-like_hydrolase_sf"/>
</dbReference>
<protein>
    <submittedName>
        <fullName evidence="1">HAD family hydrolase</fullName>
        <ecNumber evidence="1">3.-.-.-</ecNumber>
    </submittedName>
</protein>
<proteinExistence type="predicted"/>
<dbReference type="InterPro" id="IPR023198">
    <property type="entry name" value="PGP-like_dom2"/>
</dbReference>
<dbReference type="SUPFAM" id="SSF56784">
    <property type="entry name" value="HAD-like"/>
    <property type="match status" value="1"/>
</dbReference>
<dbReference type="InterPro" id="IPR023214">
    <property type="entry name" value="HAD_sf"/>
</dbReference>
<dbReference type="PANTHER" id="PTHR43434:SF16">
    <property type="entry name" value="BLL8046 PROTEIN"/>
    <property type="match status" value="1"/>
</dbReference>
<comment type="caution">
    <text evidence="1">The sequence shown here is derived from an EMBL/GenBank/DDBJ whole genome shotgun (WGS) entry which is preliminary data.</text>
</comment>
<dbReference type="RefSeq" id="WP_311672047.1">
    <property type="nucleotide sequence ID" value="NZ_JAVREQ010000002.1"/>
</dbReference>
<organism evidence="1 2">
    <name type="scientific">Streptomyces hazeniae</name>
    <dbReference type="NCBI Taxonomy" id="3075538"/>
    <lineage>
        <taxon>Bacteria</taxon>
        <taxon>Bacillati</taxon>
        <taxon>Actinomycetota</taxon>
        <taxon>Actinomycetes</taxon>
        <taxon>Kitasatosporales</taxon>
        <taxon>Streptomycetaceae</taxon>
        <taxon>Streptomyces</taxon>
    </lineage>
</organism>
<evidence type="ECO:0000313" key="1">
    <source>
        <dbReference type="EMBL" id="MDT0378153.1"/>
    </source>
</evidence>
<dbReference type="PANTHER" id="PTHR43434">
    <property type="entry name" value="PHOSPHOGLYCOLATE PHOSPHATASE"/>
    <property type="match status" value="1"/>
</dbReference>
<keyword evidence="1" id="KW-0378">Hydrolase</keyword>
<dbReference type="Gene3D" id="1.10.150.240">
    <property type="entry name" value="Putative phosphatase, domain 2"/>
    <property type="match status" value="1"/>
</dbReference>
<accession>A0ABU2NRA1</accession>
<dbReference type="GO" id="GO:0016787">
    <property type="term" value="F:hydrolase activity"/>
    <property type="evidence" value="ECO:0007669"/>
    <property type="project" value="UniProtKB-KW"/>
</dbReference>
<name>A0ABU2NRA1_9ACTN</name>
<dbReference type="Proteomes" id="UP001183414">
    <property type="component" value="Unassembled WGS sequence"/>
</dbReference>
<dbReference type="SFLD" id="SFLDS00003">
    <property type="entry name" value="Haloacid_Dehalogenase"/>
    <property type="match status" value="1"/>
</dbReference>
<dbReference type="InterPro" id="IPR036412">
    <property type="entry name" value="HAD-like_sf"/>
</dbReference>
<dbReference type="EC" id="3.-.-.-" evidence="1"/>
<dbReference type="SFLD" id="SFLDG01129">
    <property type="entry name" value="C1.5:_HAD__Beta-PGM__Phosphata"/>
    <property type="match status" value="1"/>
</dbReference>
<keyword evidence="2" id="KW-1185">Reference proteome</keyword>
<evidence type="ECO:0000313" key="2">
    <source>
        <dbReference type="Proteomes" id="UP001183414"/>
    </source>
</evidence>